<name>E3NS39_CAERE</name>
<keyword evidence="3" id="KW-1185">Reference proteome</keyword>
<dbReference type="OrthoDB" id="10010998at2759"/>
<protein>
    <submittedName>
        <fullName evidence="2">Uncharacterized protein</fullName>
    </submittedName>
</protein>
<dbReference type="AlphaFoldDB" id="E3NS39"/>
<proteinExistence type="predicted"/>
<gene>
    <name evidence="2" type="ORF">CRE_19596</name>
</gene>
<reference evidence="2" key="1">
    <citation type="submission" date="2007-07" db="EMBL/GenBank/DDBJ databases">
        <title>PCAP assembly of the Caenorhabditis remanei genome.</title>
        <authorList>
            <consortium name="The Caenorhabditis remanei Sequencing Consortium"/>
            <person name="Wilson R.K."/>
        </authorList>
    </citation>
    <scope>NUCLEOTIDE SEQUENCE [LARGE SCALE GENOMIC DNA]</scope>
    <source>
        <strain evidence="2">PB4641</strain>
    </source>
</reference>
<dbReference type="eggNOG" id="ENOG502R0Z2">
    <property type="taxonomic scope" value="Eukaryota"/>
</dbReference>
<dbReference type="Pfam" id="PF06869">
    <property type="entry name" value="DUF1258"/>
    <property type="match status" value="1"/>
</dbReference>
<feature type="region of interest" description="Disordered" evidence="1">
    <location>
        <begin position="21"/>
        <end position="43"/>
    </location>
</feature>
<organism evidence="3">
    <name type="scientific">Caenorhabditis remanei</name>
    <name type="common">Caenorhabditis vulgaris</name>
    <dbReference type="NCBI Taxonomy" id="31234"/>
    <lineage>
        <taxon>Eukaryota</taxon>
        <taxon>Metazoa</taxon>
        <taxon>Ecdysozoa</taxon>
        <taxon>Nematoda</taxon>
        <taxon>Chromadorea</taxon>
        <taxon>Rhabditida</taxon>
        <taxon>Rhabditina</taxon>
        <taxon>Rhabditomorpha</taxon>
        <taxon>Rhabditoidea</taxon>
        <taxon>Rhabditidae</taxon>
        <taxon>Peloderinae</taxon>
        <taxon>Caenorhabditis</taxon>
    </lineage>
</organism>
<dbReference type="Proteomes" id="UP000008281">
    <property type="component" value="Unassembled WGS sequence"/>
</dbReference>
<feature type="compositionally biased region" description="Low complexity" evidence="1">
    <location>
        <begin position="33"/>
        <end position="43"/>
    </location>
</feature>
<evidence type="ECO:0000313" key="2">
    <source>
        <dbReference type="EMBL" id="EFO89286.1"/>
    </source>
</evidence>
<dbReference type="EMBL" id="DS269871">
    <property type="protein sequence ID" value="EFO89286.1"/>
    <property type="molecule type" value="Genomic_DNA"/>
</dbReference>
<dbReference type="InterPro" id="IPR009667">
    <property type="entry name" value="DUF1258"/>
</dbReference>
<evidence type="ECO:0000313" key="3">
    <source>
        <dbReference type="Proteomes" id="UP000008281"/>
    </source>
</evidence>
<evidence type="ECO:0000256" key="1">
    <source>
        <dbReference type="SAM" id="MobiDB-lite"/>
    </source>
</evidence>
<dbReference type="InParanoid" id="E3NS39"/>
<dbReference type="STRING" id="31234.E3NS39"/>
<sequence length="364" mass="41826">MPRSNYKLFQSSEMEEDLLNVENSDHMEEESQSSENSSDISEVQSVEINRDINMDYGEEISDNNGYEVLEGTETVSEFERLLISQEDEMADEARKLWNYTRNNFSTHDLCNKCGNFLNRNENCSRCEGSAIATFVRIGGFFQILDLVETFLADILSIRRELKSGKDIPHSLNSHFFSEYWKKEADDHLNLSTVLSIDGVHISGTTKKLWPVSLILVDLPTGLMQKSTSVVLEGLVECSETPSTAVWNSIIPFIVSDIERNIGKIGGFTIKCYIATVTADQPVWFLFCKRILCFFTFQAKRAFIELSRNMMESNVEHCREEELYSLWKLLKEYHVILIRILILFSSKLTELFFIIKHFIVVSCSC</sequence>
<accession>E3NS39</accession>
<dbReference type="HOGENOM" id="CLU_051073_0_0_1"/>